<name>A0A2Z7BV69_9LAMI</name>
<organism evidence="1 2">
    <name type="scientific">Dorcoceras hygrometricum</name>
    <dbReference type="NCBI Taxonomy" id="472368"/>
    <lineage>
        <taxon>Eukaryota</taxon>
        <taxon>Viridiplantae</taxon>
        <taxon>Streptophyta</taxon>
        <taxon>Embryophyta</taxon>
        <taxon>Tracheophyta</taxon>
        <taxon>Spermatophyta</taxon>
        <taxon>Magnoliopsida</taxon>
        <taxon>eudicotyledons</taxon>
        <taxon>Gunneridae</taxon>
        <taxon>Pentapetalae</taxon>
        <taxon>asterids</taxon>
        <taxon>lamiids</taxon>
        <taxon>Lamiales</taxon>
        <taxon>Gesneriaceae</taxon>
        <taxon>Didymocarpoideae</taxon>
        <taxon>Trichosporeae</taxon>
        <taxon>Loxocarpinae</taxon>
        <taxon>Dorcoceras</taxon>
    </lineage>
</organism>
<sequence>MFIRRKSADEIISRSAGEFFQDGYSEIQQMATEESAEIYSGLFTSRWHLMLAVVKRYRLDKWIRQRFAFALKFSR</sequence>
<gene>
    <name evidence="1" type="ORF">F511_22541</name>
</gene>
<evidence type="ECO:0000313" key="2">
    <source>
        <dbReference type="Proteomes" id="UP000250235"/>
    </source>
</evidence>
<dbReference type="EMBL" id="KV001974">
    <property type="protein sequence ID" value="KZV38339.1"/>
    <property type="molecule type" value="Genomic_DNA"/>
</dbReference>
<proteinExistence type="predicted"/>
<evidence type="ECO:0000313" key="1">
    <source>
        <dbReference type="EMBL" id="KZV38339.1"/>
    </source>
</evidence>
<dbReference type="Proteomes" id="UP000250235">
    <property type="component" value="Unassembled WGS sequence"/>
</dbReference>
<protein>
    <submittedName>
        <fullName evidence="1">Uncharacterized protein</fullName>
    </submittedName>
</protein>
<keyword evidence="2" id="KW-1185">Reference proteome</keyword>
<dbReference type="AlphaFoldDB" id="A0A2Z7BV69"/>
<accession>A0A2Z7BV69</accession>
<reference evidence="1 2" key="1">
    <citation type="journal article" date="2015" name="Proc. Natl. Acad. Sci. U.S.A.">
        <title>The resurrection genome of Boea hygrometrica: A blueprint for survival of dehydration.</title>
        <authorList>
            <person name="Xiao L."/>
            <person name="Yang G."/>
            <person name="Zhang L."/>
            <person name="Yang X."/>
            <person name="Zhao S."/>
            <person name="Ji Z."/>
            <person name="Zhou Q."/>
            <person name="Hu M."/>
            <person name="Wang Y."/>
            <person name="Chen M."/>
            <person name="Xu Y."/>
            <person name="Jin H."/>
            <person name="Xiao X."/>
            <person name="Hu G."/>
            <person name="Bao F."/>
            <person name="Hu Y."/>
            <person name="Wan P."/>
            <person name="Li L."/>
            <person name="Deng X."/>
            <person name="Kuang T."/>
            <person name="Xiang C."/>
            <person name="Zhu J.K."/>
            <person name="Oliver M.J."/>
            <person name="He Y."/>
        </authorList>
    </citation>
    <scope>NUCLEOTIDE SEQUENCE [LARGE SCALE GENOMIC DNA]</scope>
    <source>
        <strain evidence="2">cv. XS01</strain>
    </source>
</reference>